<keyword evidence="2" id="KW-1185">Reference proteome</keyword>
<sequence>MPETRESEASYIIVSEGLTTILEKDGPLVLEKLELDASEKEQKRFPKDHPANQGLPYAIDSKCTVKRGTNKAQGYVYPEMWRTPGKQQPKDLLPTLALQGISYTHRALILNLGPLFLMIQWMTHTSAQLFSRTSWESTVKVTDKKVRKFKVGLALVFKDYVLAFLTHDLVFQPTWRKLRSELPPPPDDFYSVNWAFIPTLATWIRSRQTTERDGLACDAIRAANDVFLGIGVYTVVELFFLAGLSLVLTEEEVFSNPSRTARFCAAYLQYLHRSRTGLRALLRPAMKDGFLAPTKNQRLRYIWLYVYAKDRARLPSRMATLVDDYVATVEELSSLPHWIRADTTSLHDVFEPSLISTALSLEHNLGHLIFGDVLWVQLGGVVSRTPDKLTLLFQSQGVVQPTFLKPNHYNPLFLDANELTSQSLPRRTIYAYRDVKQMWSITPFPGNSQGIRDIKDTTFPYRIEGDERKHMLFSYIVEKTRHVAIGPLEYCGNAHRVSIGASTVVVPCYGDPTLPEFYAVRDLKGRALPPPVPGARRQGMDSTTSKEFDYQDDPLWQVIFLSQ</sequence>
<evidence type="ECO:0000313" key="1">
    <source>
        <dbReference type="EMBL" id="KAJ7703486.1"/>
    </source>
</evidence>
<comment type="caution">
    <text evidence="1">The sequence shown here is derived from an EMBL/GenBank/DDBJ whole genome shotgun (WGS) entry which is preliminary data.</text>
</comment>
<name>A0AAD7E104_9AGAR</name>
<protein>
    <submittedName>
        <fullName evidence="1">Uncharacterized protein</fullName>
    </submittedName>
</protein>
<accession>A0AAD7E104</accession>
<evidence type="ECO:0000313" key="2">
    <source>
        <dbReference type="Proteomes" id="UP001215598"/>
    </source>
</evidence>
<dbReference type="EMBL" id="JARKIB010000500">
    <property type="protein sequence ID" value="KAJ7703486.1"/>
    <property type="molecule type" value="Genomic_DNA"/>
</dbReference>
<proteinExistence type="predicted"/>
<reference evidence="1" key="1">
    <citation type="submission" date="2023-03" db="EMBL/GenBank/DDBJ databases">
        <title>Massive genome expansion in bonnet fungi (Mycena s.s.) driven by repeated elements and novel gene families across ecological guilds.</title>
        <authorList>
            <consortium name="Lawrence Berkeley National Laboratory"/>
            <person name="Harder C.B."/>
            <person name="Miyauchi S."/>
            <person name="Viragh M."/>
            <person name="Kuo A."/>
            <person name="Thoen E."/>
            <person name="Andreopoulos B."/>
            <person name="Lu D."/>
            <person name="Skrede I."/>
            <person name="Drula E."/>
            <person name="Henrissat B."/>
            <person name="Morin E."/>
            <person name="Kohler A."/>
            <person name="Barry K."/>
            <person name="LaButti K."/>
            <person name="Morin E."/>
            <person name="Salamov A."/>
            <person name="Lipzen A."/>
            <person name="Mereny Z."/>
            <person name="Hegedus B."/>
            <person name="Baldrian P."/>
            <person name="Stursova M."/>
            <person name="Weitz H."/>
            <person name="Taylor A."/>
            <person name="Grigoriev I.V."/>
            <person name="Nagy L.G."/>
            <person name="Martin F."/>
            <person name="Kauserud H."/>
        </authorList>
    </citation>
    <scope>NUCLEOTIDE SEQUENCE</scope>
    <source>
        <strain evidence="1">CBHHK182m</strain>
    </source>
</reference>
<dbReference type="Proteomes" id="UP001215598">
    <property type="component" value="Unassembled WGS sequence"/>
</dbReference>
<organism evidence="1 2">
    <name type="scientific">Mycena metata</name>
    <dbReference type="NCBI Taxonomy" id="1033252"/>
    <lineage>
        <taxon>Eukaryota</taxon>
        <taxon>Fungi</taxon>
        <taxon>Dikarya</taxon>
        <taxon>Basidiomycota</taxon>
        <taxon>Agaricomycotina</taxon>
        <taxon>Agaricomycetes</taxon>
        <taxon>Agaricomycetidae</taxon>
        <taxon>Agaricales</taxon>
        <taxon>Marasmiineae</taxon>
        <taxon>Mycenaceae</taxon>
        <taxon>Mycena</taxon>
    </lineage>
</organism>
<gene>
    <name evidence="1" type="ORF">B0H16DRAFT_1902249</name>
</gene>
<dbReference type="AlphaFoldDB" id="A0AAD7E104"/>